<evidence type="ECO:0000313" key="9">
    <source>
        <dbReference type="EMBL" id="KIX15373.1"/>
    </source>
</evidence>
<dbReference type="InterPro" id="IPR000774">
    <property type="entry name" value="PPIase_FKBP_N"/>
</dbReference>
<dbReference type="FunCoup" id="A0A0D2HYI8">
    <property type="interactions" value="258"/>
</dbReference>
<organism evidence="9 10">
    <name type="scientific">Dethiosulfatarculus sandiegensis</name>
    <dbReference type="NCBI Taxonomy" id="1429043"/>
    <lineage>
        <taxon>Bacteria</taxon>
        <taxon>Pseudomonadati</taxon>
        <taxon>Thermodesulfobacteriota</taxon>
        <taxon>Desulfarculia</taxon>
        <taxon>Desulfarculales</taxon>
        <taxon>Desulfarculaceae</taxon>
        <taxon>Dethiosulfatarculus</taxon>
    </lineage>
</organism>
<dbReference type="InterPro" id="IPR046357">
    <property type="entry name" value="PPIase_dom_sf"/>
</dbReference>
<reference evidence="9 10" key="1">
    <citation type="submission" date="2013-11" db="EMBL/GenBank/DDBJ databases">
        <title>Metagenomic analysis of a methanogenic consortium involved in long chain n-alkane degradation.</title>
        <authorList>
            <person name="Davidova I.A."/>
            <person name="Callaghan A.V."/>
            <person name="Wawrik B."/>
            <person name="Pruitt S."/>
            <person name="Marks C."/>
            <person name="Duncan K.E."/>
            <person name="Suflita J.M."/>
        </authorList>
    </citation>
    <scope>NUCLEOTIDE SEQUENCE [LARGE SCALE GENOMIC DNA]</scope>
    <source>
        <strain evidence="9 10">SPR</strain>
    </source>
</reference>
<gene>
    <name evidence="9" type="ORF">X474_04510</name>
</gene>
<dbReference type="GO" id="GO:0006457">
    <property type="term" value="P:protein folding"/>
    <property type="evidence" value="ECO:0007669"/>
    <property type="project" value="InterPro"/>
</dbReference>
<evidence type="ECO:0000256" key="2">
    <source>
        <dbReference type="ARBA" id="ARBA00006577"/>
    </source>
</evidence>
<feature type="chain" id="PRO_5002243664" description="Peptidyl-prolyl cis-trans isomerase" evidence="7">
    <location>
        <begin position="21"/>
        <end position="248"/>
    </location>
</feature>
<comment type="catalytic activity">
    <reaction evidence="1 5 6">
        <text>[protein]-peptidylproline (omega=180) = [protein]-peptidylproline (omega=0)</text>
        <dbReference type="Rhea" id="RHEA:16237"/>
        <dbReference type="Rhea" id="RHEA-COMP:10747"/>
        <dbReference type="Rhea" id="RHEA-COMP:10748"/>
        <dbReference type="ChEBI" id="CHEBI:83833"/>
        <dbReference type="ChEBI" id="CHEBI:83834"/>
        <dbReference type="EC" id="5.2.1.8"/>
    </reaction>
</comment>
<keyword evidence="4 5" id="KW-0413">Isomerase</keyword>
<sequence>MRSVFLAVLAIVFSALPLFAEADLKLSDNNAKISYALGVDLARGMLEDGFKVNQKAFAKGFADGLADKKIILTDDEIDLALEAFQLSLLKRQEISFKQESAGNKIAGDRFRQNYALGTGVKKLDGGLLYRVLKMGSGPTPTLTDEVTVHYEGRLVDGTVFESSYEQNEPVPFFMEDVIQGWQIALEKMRTGDKWEVVVPPEKAYGKAGDPPVIGPESTLVFIIELINVQDPEAFLPKDEVGAGKKGDD</sequence>
<dbReference type="InterPro" id="IPR036944">
    <property type="entry name" value="PPIase_FKBP_N_sf"/>
</dbReference>
<dbReference type="PROSITE" id="PS50059">
    <property type="entry name" value="FKBP_PPIASE"/>
    <property type="match status" value="1"/>
</dbReference>
<dbReference type="OrthoDB" id="9812109at2"/>
<dbReference type="PANTHER" id="PTHR43811">
    <property type="entry name" value="FKBP-TYPE PEPTIDYL-PROLYL CIS-TRANS ISOMERASE FKPA"/>
    <property type="match status" value="1"/>
</dbReference>
<feature type="signal peptide" evidence="7">
    <location>
        <begin position="1"/>
        <end position="20"/>
    </location>
</feature>
<evidence type="ECO:0000256" key="7">
    <source>
        <dbReference type="SAM" id="SignalP"/>
    </source>
</evidence>
<dbReference type="Gene3D" id="3.10.50.40">
    <property type="match status" value="1"/>
</dbReference>
<dbReference type="RefSeq" id="WP_044346894.1">
    <property type="nucleotide sequence ID" value="NZ_AZAC01000003.1"/>
</dbReference>
<dbReference type="AlphaFoldDB" id="A0A0D2HYI8"/>
<proteinExistence type="inferred from homology"/>
<dbReference type="SUPFAM" id="SSF54534">
    <property type="entry name" value="FKBP-like"/>
    <property type="match status" value="1"/>
</dbReference>
<keyword evidence="7" id="KW-0732">Signal</keyword>
<keyword evidence="3 5" id="KW-0697">Rotamase</keyword>
<feature type="domain" description="PPIase FKBP-type" evidence="8">
    <location>
        <begin position="143"/>
        <end position="229"/>
    </location>
</feature>
<keyword evidence="10" id="KW-1185">Reference proteome</keyword>
<dbReference type="Pfam" id="PF00254">
    <property type="entry name" value="FKBP_C"/>
    <property type="match status" value="1"/>
</dbReference>
<dbReference type="Pfam" id="PF01346">
    <property type="entry name" value="FKBP_N"/>
    <property type="match status" value="1"/>
</dbReference>
<evidence type="ECO:0000256" key="1">
    <source>
        <dbReference type="ARBA" id="ARBA00000971"/>
    </source>
</evidence>
<evidence type="ECO:0000313" key="10">
    <source>
        <dbReference type="Proteomes" id="UP000032233"/>
    </source>
</evidence>
<evidence type="ECO:0000256" key="5">
    <source>
        <dbReference type="PROSITE-ProRule" id="PRU00277"/>
    </source>
</evidence>
<comment type="similarity">
    <text evidence="2 6">Belongs to the FKBP-type PPIase family.</text>
</comment>
<dbReference type="InterPro" id="IPR001179">
    <property type="entry name" value="PPIase_FKBP_dom"/>
</dbReference>
<dbReference type="GO" id="GO:0003755">
    <property type="term" value="F:peptidyl-prolyl cis-trans isomerase activity"/>
    <property type="evidence" value="ECO:0007669"/>
    <property type="project" value="UniProtKB-UniRule"/>
</dbReference>
<accession>A0A0D2HYI8</accession>
<dbReference type="InParanoid" id="A0A0D2HYI8"/>
<dbReference type="EC" id="5.2.1.8" evidence="6"/>
<evidence type="ECO:0000259" key="8">
    <source>
        <dbReference type="PROSITE" id="PS50059"/>
    </source>
</evidence>
<dbReference type="EMBL" id="AZAC01000003">
    <property type="protein sequence ID" value="KIX15373.1"/>
    <property type="molecule type" value="Genomic_DNA"/>
</dbReference>
<dbReference type="Gene3D" id="1.10.287.460">
    <property type="entry name" value="Peptidyl-prolyl cis-trans isomerase, FKBP-type, N-terminal domain"/>
    <property type="match status" value="1"/>
</dbReference>
<dbReference type="Proteomes" id="UP000032233">
    <property type="component" value="Unassembled WGS sequence"/>
</dbReference>
<dbReference type="STRING" id="1429043.X474_04510"/>
<name>A0A0D2HYI8_9BACT</name>
<comment type="caution">
    <text evidence="9">The sequence shown here is derived from an EMBL/GenBank/DDBJ whole genome shotgun (WGS) entry which is preliminary data.</text>
</comment>
<evidence type="ECO:0000256" key="3">
    <source>
        <dbReference type="ARBA" id="ARBA00023110"/>
    </source>
</evidence>
<dbReference type="PANTHER" id="PTHR43811:SF19">
    <property type="entry name" value="39 KDA FK506-BINDING NUCLEAR PROTEIN"/>
    <property type="match status" value="1"/>
</dbReference>
<evidence type="ECO:0000256" key="4">
    <source>
        <dbReference type="ARBA" id="ARBA00023235"/>
    </source>
</evidence>
<evidence type="ECO:0000256" key="6">
    <source>
        <dbReference type="RuleBase" id="RU003915"/>
    </source>
</evidence>
<protein>
    <recommendedName>
        <fullName evidence="6">Peptidyl-prolyl cis-trans isomerase</fullName>
        <ecNumber evidence="6">5.2.1.8</ecNumber>
    </recommendedName>
</protein>